<evidence type="ECO:0000313" key="2">
    <source>
        <dbReference type="Proteomes" id="UP000807306"/>
    </source>
</evidence>
<accession>A0A9P6JRD7</accession>
<dbReference type="Proteomes" id="UP000807306">
    <property type="component" value="Unassembled WGS sequence"/>
</dbReference>
<dbReference type="EMBL" id="MU157846">
    <property type="protein sequence ID" value="KAF9529460.1"/>
    <property type="molecule type" value="Genomic_DNA"/>
</dbReference>
<protein>
    <submittedName>
        <fullName evidence="1">Uncharacterized protein</fullName>
    </submittedName>
</protein>
<reference evidence="1" key="1">
    <citation type="submission" date="2020-11" db="EMBL/GenBank/DDBJ databases">
        <authorList>
            <consortium name="DOE Joint Genome Institute"/>
            <person name="Ahrendt S."/>
            <person name="Riley R."/>
            <person name="Andreopoulos W."/>
            <person name="Labutti K."/>
            <person name="Pangilinan J."/>
            <person name="Ruiz-Duenas F.J."/>
            <person name="Barrasa J.M."/>
            <person name="Sanchez-Garcia M."/>
            <person name="Camarero S."/>
            <person name="Miyauchi S."/>
            <person name="Serrano A."/>
            <person name="Linde D."/>
            <person name="Babiker R."/>
            <person name="Drula E."/>
            <person name="Ayuso-Fernandez I."/>
            <person name="Pacheco R."/>
            <person name="Padilla G."/>
            <person name="Ferreira P."/>
            <person name="Barriuso J."/>
            <person name="Kellner H."/>
            <person name="Castanera R."/>
            <person name="Alfaro M."/>
            <person name="Ramirez L."/>
            <person name="Pisabarro A.G."/>
            <person name="Kuo A."/>
            <person name="Tritt A."/>
            <person name="Lipzen A."/>
            <person name="He G."/>
            <person name="Yan M."/>
            <person name="Ng V."/>
            <person name="Cullen D."/>
            <person name="Martin F."/>
            <person name="Rosso M.-N."/>
            <person name="Henrissat B."/>
            <person name="Hibbett D."/>
            <person name="Martinez A.T."/>
            <person name="Grigoriev I.V."/>
        </authorList>
    </citation>
    <scope>NUCLEOTIDE SEQUENCE</scope>
    <source>
        <strain evidence="1">CBS 506.95</strain>
    </source>
</reference>
<keyword evidence="2" id="KW-1185">Reference proteome</keyword>
<gene>
    <name evidence="1" type="ORF">CPB83DRAFT_893550</name>
</gene>
<comment type="caution">
    <text evidence="1">The sequence shown here is derived from an EMBL/GenBank/DDBJ whole genome shotgun (WGS) entry which is preliminary data.</text>
</comment>
<sequence>MALLYNTFDSCWPSAWTIKSVDPPSMFGTRLAMLGETEIIVWDFVTGDLARWRSMSRCTLSTTLHCVYAVAHEVVIQWELPPMSNLADAANPLLGHDPCATYTIIFSPDTGSAIDFEDDDEASIYYRTTSCPPNSWNQNPDSQFLIVLRENDLAVDKMETFLQKSASTHSNARLKEKIFPTRIRRDLSSPARGSSVDILSAPTISDRNLLFASFPVGEDVGKVYVYVAPEDPSQDITETILRWPSDRAGRISLSSFCPVTGRLCLLMGGDVLILDSL</sequence>
<dbReference type="AlphaFoldDB" id="A0A9P6JRD7"/>
<evidence type="ECO:0000313" key="1">
    <source>
        <dbReference type="EMBL" id="KAF9529460.1"/>
    </source>
</evidence>
<organism evidence="1 2">
    <name type="scientific">Crepidotus variabilis</name>
    <dbReference type="NCBI Taxonomy" id="179855"/>
    <lineage>
        <taxon>Eukaryota</taxon>
        <taxon>Fungi</taxon>
        <taxon>Dikarya</taxon>
        <taxon>Basidiomycota</taxon>
        <taxon>Agaricomycotina</taxon>
        <taxon>Agaricomycetes</taxon>
        <taxon>Agaricomycetidae</taxon>
        <taxon>Agaricales</taxon>
        <taxon>Agaricineae</taxon>
        <taxon>Crepidotaceae</taxon>
        <taxon>Crepidotus</taxon>
    </lineage>
</organism>
<proteinExistence type="predicted"/>
<name>A0A9P6JRD7_9AGAR</name>